<feature type="chain" id="PRO_5021407982" description="Tubuliform egg casing silk strands structural domain-containing protein" evidence="1">
    <location>
        <begin position="23"/>
        <end position="226"/>
    </location>
</feature>
<reference evidence="2 3" key="1">
    <citation type="journal article" date="2019" name="Sci. Rep.">
        <title>Orb-weaving spider Araneus ventricosus genome elucidates the spidroin gene catalogue.</title>
        <authorList>
            <person name="Kono N."/>
            <person name="Nakamura H."/>
            <person name="Ohtoshi R."/>
            <person name="Moran D.A.P."/>
            <person name="Shinohara A."/>
            <person name="Yoshida Y."/>
            <person name="Fujiwara M."/>
            <person name="Mori M."/>
            <person name="Tomita M."/>
            <person name="Arakawa K."/>
        </authorList>
    </citation>
    <scope>NUCLEOTIDE SEQUENCE [LARGE SCALE GENOMIC DNA]</scope>
</reference>
<comment type="caution">
    <text evidence="2">The sequence shown here is derived from an EMBL/GenBank/DDBJ whole genome shotgun (WGS) entry which is preliminary data.</text>
</comment>
<evidence type="ECO:0000313" key="2">
    <source>
        <dbReference type="EMBL" id="GBM77969.1"/>
    </source>
</evidence>
<name>A0A4Y2IL81_ARAVE</name>
<dbReference type="Proteomes" id="UP000499080">
    <property type="component" value="Unassembled WGS sequence"/>
</dbReference>
<keyword evidence="1" id="KW-0732">Signal</keyword>
<dbReference type="EMBL" id="BGPR01002724">
    <property type="protein sequence ID" value="GBM77969.1"/>
    <property type="molecule type" value="Genomic_DNA"/>
</dbReference>
<proteinExistence type="predicted"/>
<evidence type="ECO:0000313" key="3">
    <source>
        <dbReference type="Proteomes" id="UP000499080"/>
    </source>
</evidence>
<dbReference type="Gene3D" id="1.10.274.60">
    <property type="entry name" value="Spidroin, repetitive domain"/>
    <property type="match status" value="1"/>
</dbReference>
<accession>A0A4Y2IL81</accession>
<evidence type="ECO:0008006" key="4">
    <source>
        <dbReference type="Google" id="ProtNLM"/>
    </source>
</evidence>
<dbReference type="AlphaFoldDB" id="A0A4Y2IL81"/>
<organism evidence="2 3">
    <name type="scientific">Araneus ventricosus</name>
    <name type="common">Orbweaver spider</name>
    <name type="synonym">Epeira ventricosa</name>
    <dbReference type="NCBI Taxonomy" id="182803"/>
    <lineage>
        <taxon>Eukaryota</taxon>
        <taxon>Metazoa</taxon>
        <taxon>Ecdysozoa</taxon>
        <taxon>Arthropoda</taxon>
        <taxon>Chelicerata</taxon>
        <taxon>Arachnida</taxon>
        <taxon>Araneae</taxon>
        <taxon>Araneomorphae</taxon>
        <taxon>Entelegynae</taxon>
        <taxon>Araneoidea</taxon>
        <taxon>Araneidae</taxon>
        <taxon>Araneus</taxon>
    </lineage>
</organism>
<gene>
    <name evidence="2" type="ORF">AVEN_239495_1</name>
</gene>
<sequence>MLVKRVAFLFMAILATVPTCFGLPDTPFQLNPAAIPSSGIPSLGILICSDPVSCISSFVSAFTKTVQSSKILTNVFDTSQTSPSIFKRFLYDYIFTSAPNPGLAFPHFTANDAFQPLEEYFNFLAAPIMAKVFANAAANYLHSEGLLNPTNAASLGLAYAKAVEEIAKSNIMDGHDELKLKSVTDGFQKFLTSLGLLVTDKRSSIASHFGNQVKLAREALRRKFSY</sequence>
<protein>
    <recommendedName>
        <fullName evidence="4">Tubuliform egg casing silk strands structural domain-containing protein</fullName>
    </recommendedName>
</protein>
<keyword evidence="3" id="KW-1185">Reference proteome</keyword>
<feature type="signal peptide" evidence="1">
    <location>
        <begin position="1"/>
        <end position="22"/>
    </location>
</feature>
<dbReference type="InterPro" id="IPR043070">
    <property type="entry name" value="Spidroin_repeat"/>
</dbReference>
<dbReference type="OrthoDB" id="6421681at2759"/>
<evidence type="ECO:0000256" key="1">
    <source>
        <dbReference type="SAM" id="SignalP"/>
    </source>
</evidence>